<dbReference type="AlphaFoldDB" id="A0AAD2FVS0"/>
<comment type="caution">
    <text evidence="8">The sequence shown here is derived from an EMBL/GenBank/DDBJ whole genome shotgun (WGS) entry which is preliminary data.</text>
</comment>
<dbReference type="InterPro" id="IPR040122">
    <property type="entry name" value="Importin_beta"/>
</dbReference>
<keyword evidence="9" id="KW-1185">Reference proteome</keyword>
<evidence type="ECO:0000256" key="4">
    <source>
        <dbReference type="ARBA" id="ARBA00022490"/>
    </source>
</evidence>
<evidence type="ECO:0000256" key="6">
    <source>
        <dbReference type="ARBA" id="ARBA00022927"/>
    </source>
</evidence>
<dbReference type="FunFam" id="1.25.10.10:FF:000027">
    <property type="entry name" value="Importin subunit beta-1"/>
    <property type="match status" value="1"/>
</dbReference>
<comment type="subcellular location">
    <subcellularLocation>
        <location evidence="1">Cytoplasm</location>
    </subcellularLocation>
</comment>
<name>A0AAD2FVS0_9STRA</name>
<dbReference type="EMBL" id="CAKOGP040001849">
    <property type="protein sequence ID" value="CAJ1954030.1"/>
    <property type="molecule type" value="Genomic_DNA"/>
</dbReference>
<keyword evidence="4" id="KW-0963">Cytoplasm</keyword>
<dbReference type="InterPro" id="IPR011989">
    <property type="entry name" value="ARM-like"/>
</dbReference>
<reference evidence="8" key="1">
    <citation type="submission" date="2023-08" db="EMBL/GenBank/DDBJ databases">
        <authorList>
            <person name="Audoor S."/>
            <person name="Bilcke G."/>
        </authorList>
    </citation>
    <scope>NUCLEOTIDE SEQUENCE</scope>
</reference>
<sequence>MSDFTQLLEAAARADPHAEQTIKEWEQRSFSKYLQRLAQELSTEGKPTGARQLAGLLIKNSLQAKDDALQKEKHQRWTSLESNVRDGIKQPLLVAMRSGENGVSHIAAVAAAEVAAVELPYEQWPNFLSSLLENISATQFPDSVKVASLECLGYTCERVSFLSGPEINQPTTDSILNAIVNGIQSSRPDKVRLAAATALKNSLVFAHKNMEKKEERDAIMTTICEATRCQEPGVRAVAYECIVQIAILYYEKLQDYMTTLYELTTHTIREDIDEVAKSAIEFWSSLCEVEQDLLDESSELQERGLPIARPCMGYVEAAVTHLAPILAQTLTKQEEDSEEDTFNLHMAGHICLTCISQTVEDKIVQVIMPFVQQNIQNESWRLRDAAIMAFISMLDGPKEATIGPYVSQSVPMLLQLLSDLHVMVRDSAAHCISRICLLHIRYVPNDIFPSLLQALVAKCGEGSPKVASQACAALYNLASAFSEEAIQQQDSNALSPYMQNLMQTLLNVCDRPDGDESNLRVAAMEALSILISNSASDVQPLLVQLLPVFVQRFDLTFAMQDFDSSEQSKKDQIQGLLCAVVQALFRKLDKQTLLPFTDKVMEQLIRVLQNRNANCHEEVFSAISAVSDVVEADFAKYISTLQPLLIAGLRNFQAFQVCIVAVGTVGDISRNIEAQIQPYCDEVMDALIDSLKDSTIHRSVKPPVLSCFGDIAMAIGAAYEPYLQFSVMLLMQASSTKPPEDDEDLIEYFNLLRESILEAYVGIVQGLRDGNLLHQFYQYIPSVLQFLQELSVDPNRDDFVLSKAVGLVGDLAHALGPQIKDQINQQFIAKLLNDAIGSGDRALVETATWASSVVTQAVQG</sequence>
<dbReference type="Pfam" id="PF13513">
    <property type="entry name" value="HEAT_EZ"/>
    <property type="match status" value="1"/>
</dbReference>
<dbReference type="Proteomes" id="UP001295423">
    <property type="component" value="Unassembled WGS sequence"/>
</dbReference>
<keyword evidence="5" id="KW-0677">Repeat</keyword>
<evidence type="ECO:0000313" key="9">
    <source>
        <dbReference type="Proteomes" id="UP001295423"/>
    </source>
</evidence>
<dbReference type="Pfam" id="PF03810">
    <property type="entry name" value="IBN_N"/>
    <property type="match status" value="1"/>
</dbReference>
<evidence type="ECO:0000256" key="5">
    <source>
        <dbReference type="ARBA" id="ARBA00022737"/>
    </source>
</evidence>
<comment type="similarity">
    <text evidence="2">Belongs to the importin beta family. Importin beta-1 subfamily.</text>
</comment>
<dbReference type="InterPro" id="IPR001494">
    <property type="entry name" value="Importin-beta_N"/>
</dbReference>
<evidence type="ECO:0000256" key="3">
    <source>
        <dbReference type="ARBA" id="ARBA00022448"/>
    </source>
</evidence>
<dbReference type="SUPFAM" id="SSF48371">
    <property type="entry name" value="ARM repeat"/>
    <property type="match status" value="1"/>
</dbReference>
<dbReference type="SMART" id="SM00913">
    <property type="entry name" value="IBN_N"/>
    <property type="match status" value="1"/>
</dbReference>
<dbReference type="GO" id="GO:0031267">
    <property type="term" value="F:small GTPase binding"/>
    <property type="evidence" value="ECO:0007669"/>
    <property type="project" value="InterPro"/>
</dbReference>
<organism evidence="8 9">
    <name type="scientific">Cylindrotheca closterium</name>
    <dbReference type="NCBI Taxonomy" id="2856"/>
    <lineage>
        <taxon>Eukaryota</taxon>
        <taxon>Sar</taxon>
        <taxon>Stramenopiles</taxon>
        <taxon>Ochrophyta</taxon>
        <taxon>Bacillariophyta</taxon>
        <taxon>Bacillariophyceae</taxon>
        <taxon>Bacillariophycidae</taxon>
        <taxon>Bacillariales</taxon>
        <taxon>Bacillariaceae</taxon>
        <taxon>Cylindrotheca</taxon>
    </lineage>
</organism>
<gene>
    <name evidence="8" type="ORF">CYCCA115_LOCUS14626</name>
</gene>
<evidence type="ECO:0000259" key="7">
    <source>
        <dbReference type="PROSITE" id="PS50166"/>
    </source>
</evidence>
<feature type="domain" description="Importin N-terminal" evidence="7">
    <location>
        <begin position="18"/>
        <end position="98"/>
    </location>
</feature>
<dbReference type="InterPro" id="IPR058584">
    <property type="entry name" value="IMB1_TNPO1-like_TPR"/>
</dbReference>
<keyword evidence="6" id="KW-0653">Protein transport</keyword>
<protein>
    <recommendedName>
        <fullName evidence="7">Importin N-terminal domain-containing protein</fullName>
    </recommendedName>
</protein>
<dbReference type="PANTHER" id="PTHR10527">
    <property type="entry name" value="IMPORTIN BETA"/>
    <property type="match status" value="1"/>
</dbReference>
<evidence type="ECO:0000256" key="1">
    <source>
        <dbReference type="ARBA" id="ARBA00004496"/>
    </source>
</evidence>
<dbReference type="GO" id="GO:0006606">
    <property type="term" value="P:protein import into nucleus"/>
    <property type="evidence" value="ECO:0007669"/>
    <property type="project" value="InterPro"/>
</dbReference>
<dbReference type="Gene3D" id="1.25.10.10">
    <property type="entry name" value="Leucine-rich Repeat Variant"/>
    <property type="match status" value="1"/>
</dbReference>
<keyword evidence="3" id="KW-0813">Transport</keyword>
<accession>A0AAD2FVS0</accession>
<dbReference type="InterPro" id="IPR016024">
    <property type="entry name" value="ARM-type_fold"/>
</dbReference>
<dbReference type="GO" id="GO:0005737">
    <property type="term" value="C:cytoplasm"/>
    <property type="evidence" value="ECO:0007669"/>
    <property type="project" value="UniProtKB-SubCell"/>
</dbReference>
<evidence type="ECO:0000256" key="2">
    <source>
        <dbReference type="ARBA" id="ARBA00010907"/>
    </source>
</evidence>
<dbReference type="Pfam" id="PF25574">
    <property type="entry name" value="TPR_IMB1"/>
    <property type="match status" value="1"/>
</dbReference>
<proteinExistence type="inferred from homology"/>
<evidence type="ECO:0000313" key="8">
    <source>
        <dbReference type="EMBL" id="CAJ1954030.1"/>
    </source>
</evidence>
<dbReference type="PROSITE" id="PS50166">
    <property type="entry name" value="IMPORTIN_B_NT"/>
    <property type="match status" value="1"/>
</dbReference>